<reference evidence="9 10" key="1">
    <citation type="submission" date="2021-02" db="EMBL/GenBank/DDBJ databases">
        <title>Alicyclobacillus curvatus sp. nov. and Alicyclobacillus mengziensis sp. nov., two acidophilic bacteria isolated from acid mine drainage.</title>
        <authorList>
            <person name="Huang Y."/>
        </authorList>
    </citation>
    <scope>NUCLEOTIDE SEQUENCE [LARGE SCALE GENOMIC DNA]</scope>
    <source>
        <strain evidence="9 10">S30H14</strain>
    </source>
</reference>
<comment type="catalytic activity">
    <reaction evidence="6 7">
        <text>L-glutamate 5-semialdehyde + phosphate + NADP(+) = L-glutamyl 5-phosphate + NADPH + H(+)</text>
        <dbReference type="Rhea" id="RHEA:19541"/>
        <dbReference type="ChEBI" id="CHEBI:15378"/>
        <dbReference type="ChEBI" id="CHEBI:43474"/>
        <dbReference type="ChEBI" id="CHEBI:57783"/>
        <dbReference type="ChEBI" id="CHEBI:58066"/>
        <dbReference type="ChEBI" id="CHEBI:58274"/>
        <dbReference type="ChEBI" id="CHEBI:58349"/>
        <dbReference type="EC" id="1.2.1.41"/>
    </reaction>
</comment>
<evidence type="ECO:0000256" key="2">
    <source>
        <dbReference type="ARBA" id="ARBA00022605"/>
    </source>
</evidence>
<name>A0A9X7W4U7_9BACL</name>
<evidence type="ECO:0000256" key="6">
    <source>
        <dbReference type="ARBA" id="ARBA00049024"/>
    </source>
</evidence>
<dbReference type="KEGG" id="afx:JZ786_22540"/>
<dbReference type="RefSeq" id="WP_206659365.1">
    <property type="nucleotide sequence ID" value="NZ_CP071182.1"/>
</dbReference>
<keyword evidence="4 7" id="KW-0521">NADP</keyword>
<comment type="subcellular location">
    <subcellularLocation>
        <location evidence="7">Cytoplasm</location>
    </subcellularLocation>
</comment>
<keyword evidence="5 7" id="KW-0560">Oxidoreductase</keyword>
<dbReference type="HAMAP" id="MF_00412">
    <property type="entry name" value="ProA"/>
    <property type="match status" value="1"/>
</dbReference>
<dbReference type="PIRSF" id="PIRSF000151">
    <property type="entry name" value="GPR"/>
    <property type="match status" value="1"/>
</dbReference>
<dbReference type="CDD" id="cd07079">
    <property type="entry name" value="ALDH_F18-19_ProA-GPR"/>
    <property type="match status" value="1"/>
</dbReference>
<dbReference type="Proteomes" id="UP000663505">
    <property type="component" value="Chromosome"/>
</dbReference>
<dbReference type="Gene3D" id="3.40.605.10">
    <property type="entry name" value="Aldehyde Dehydrogenase, Chain A, domain 1"/>
    <property type="match status" value="1"/>
</dbReference>
<dbReference type="GO" id="GO:0055129">
    <property type="term" value="P:L-proline biosynthetic process"/>
    <property type="evidence" value="ECO:0007669"/>
    <property type="project" value="UniProtKB-UniRule"/>
</dbReference>
<dbReference type="InterPro" id="IPR020593">
    <property type="entry name" value="G-glutamylP_reductase_CS"/>
</dbReference>
<dbReference type="InterPro" id="IPR016162">
    <property type="entry name" value="Ald_DH_N"/>
</dbReference>
<accession>A0A9X7W4U7</accession>
<keyword evidence="7" id="KW-0963">Cytoplasm</keyword>
<dbReference type="InterPro" id="IPR016161">
    <property type="entry name" value="Ald_DH/histidinol_DH"/>
</dbReference>
<dbReference type="FunFam" id="3.40.309.10:FF:000006">
    <property type="entry name" value="Gamma-glutamyl phosphate reductase"/>
    <property type="match status" value="1"/>
</dbReference>
<dbReference type="SUPFAM" id="SSF53720">
    <property type="entry name" value="ALDH-like"/>
    <property type="match status" value="1"/>
</dbReference>
<dbReference type="EMBL" id="CP071182">
    <property type="protein sequence ID" value="QSO50063.1"/>
    <property type="molecule type" value="Genomic_DNA"/>
</dbReference>
<dbReference type="GO" id="GO:0004350">
    <property type="term" value="F:glutamate-5-semialdehyde dehydrogenase activity"/>
    <property type="evidence" value="ECO:0007669"/>
    <property type="project" value="UniProtKB-UniRule"/>
</dbReference>
<dbReference type="Gene3D" id="3.40.309.10">
    <property type="entry name" value="Aldehyde Dehydrogenase, Chain A, domain 2"/>
    <property type="match status" value="1"/>
</dbReference>
<comment type="function">
    <text evidence="7">Catalyzes the NADPH-dependent reduction of L-glutamate 5-phosphate into L-glutamate 5-semialdehyde and phosphate. The product spontaneously undergoes cyclization to form 1-pyrroline-5-carboxylate.</text>
</comment>
<gene>
    <name evidence="7" type="primary">proA</name>
    <name evidence="9" type="ORF">JZ786_22540</name>
</gene>
<dbReference type="InterPro" id="IPR016163">
    <property type="entry name" value="Ald_DH_C"/>
</dbReference>
<comment type="similarity">
    <text evidence="7">Belongs to the gamma-glutamyl phosphate reductase family.</text>
</comment>
<dbReference type="NCBIfam" id="NF001221">
    <property type="entry name" value="PRK00197.1"/>
    <property type="match status" value="1"/>
</dbReference>
<proteinExistence type="inferred from homology"/>
<dbReference type="InterPro" id="IPR015590">
    <property type="entry name" value="Aldehyde_DH_dom"/>
</dbReference>
<dbReference type="PROSITE" id="PS01223">
    <property type="entry name" value="PROA"/>
    <property type="match status" value="1"/>
</dbReference>
<keyword evidence="3 7" id="KW-0641">Proline biosynthesis</keyword>
<dbReference type="GO" id="GO:0005737">
    <property type="term" value="C:cytoplasm"/>
    <property type="evidence" value="ECO:0007669"/>
    <property type="project" value="UniProtKB-SubCell"/>
</dbReference>
<dbReference type="NCBIfam" id="TIGR00407">
    <property type="entry name" value="proA"/>
    <property type="match status" value="1"/>
</dbReference>
<dbReference type="Pfam" id="PF00171">
    <property type="entry name" value="Aldedh"/>
    <property type="match status" value="1"/>
</dbReference>
<keyword evidence="10" id="KW-1185">Reference proteome</keyword>
<dbReference type="InterPro" id="IPR000965">
    <property type="entry name" value="GPR_dom"/>
</dbReference>
<comment type="pathway">
    <text evidence="1 7">Amino-acid biosynthesis; L-proline biosynthesis; L-glutamate 5-semialdehyde from L-glutamate: step 2/2.</text>
</comment>
<evidence type="ECO:0000313" key="9">
    <source>
        <dbReference type="EMBL" id="QSO50063.1"/>
    </source>
</evidence>
<dbReference type="PANTHER" id="PTHR11063:SF8">
    <property type="entry name" value="DELTA-1-PYRROLINE-5-CARBOXYLATE SYNTHASE"/>
    <property type="match status" value="1"/>
</dbReference>
<organism evidence="9 10">
    <name type="scientific">Alicyclobacillus mengziensis</name>
    <dbReference type="NCBI Taxonomy" id="2931921"/>
    <lineage>
        <taxon>Bacteria</taxon>
        <taxon>Bacillati</taxon>
        <taxon>Bacillota</taxon>
        <taxon>Bacilli</taxon>
        <taxon>Bacillales</taxon>
        <taxon>Alicyclobacillaceae</taxon>
        <taxon>Alicyclobacillus</taxon>
    </lineage>
</organism>
<evidence type="ECO:0000256" key="1">
    <source>
        <dbReference type="ARBA" id="ARBA00004985"/>
    </source>
</evidence>
<feature type="domain" description="Aldehyde dehydrogenase" evidence="8">
    <location>
        <begin position="36"/>
        <end position="304"/>
    </location>
</feature>
<keyword evidence="2 7" id="KW-0028">Amino-acid biosynthesis</keyword>
<protein>
    <recommendedName>
        <fullName evidence="7">Gamma-glutamyl phosphate reductase</fullName>
        <shortName evidence="7">GPR</shortName>
        <ecNumber evidence="7">1.2.1.41</ecNumber>
    </recommendedName>
    <alternativeName>
        <fullName evidence="7">Glutamate-5-semialdehyde dehydrogenase</fullName>
    </alternativeName>
    <alternativeName>
        <fullName evidence="7">Glutamyl-gamma-semialdehyde dehydrogenase</fullName>
        <shortName evidence="7">GSA dehydrogenase</shortName>
    </alternativeName>
</protein>
<dbReference type="InterPro" id="IPR012134">
    <property type="entry name" value="Glu-5-SA_DH"/>
</dbReference>
<evidence type="ECO:0000256" key="4">
    <source>
        <dbReference type="ARBA" id="ARBA00022857"/>
    </source>
</evidence>
<dbReference type="AlphaFoldDB" id="A0A9X7W4U7"/>
<sequence length="466" mass="50246">MDVENRESFCADAGERDAAGLSEDAGLRDDVYGKLYAAKSSSTVLGLASAETKNVALELMAQALWRNRDIILAANEADVSEAQAQEATGARIDRLRLTEERMAQMMEGLRQLMAQDDPVGDVLETTTRPNGLEIVKVRVPMGVIAMVYEARPNVTVDAAGLAIKTGNAIVLRGGREALRSNQALVAALHEALVEANLPVDAVQLIDRTEHNAVDILIQARGLVNLAIPRGGAGLIQRVVEGARVPVIETGVGNCHVYVDAAADLDKAIPIVVNAKVQRPSVCNAMETLLVHEAVAEEFLPVIMKHLLDNGVHIHACPRTLAVLRQTGDMGARFGASEHRGRDETMAGGRITEALETDFETEYLALELAIKVVASLDDAINHIARYGTQHSESIITEDAEAARRFLSTVDAAVVYHNASTRFTDGFEFGYGAEIGISTQKLHARGPMGIRELTTYKFIVHGHGQVRA</sequence>
<evidence type="ECO:0000256" key="3">
    <source>
        <dbReference type="ARBA" id="ARBA00022650"/>
    </source>
</evidence>
<evidence type="ECO:0000259" key="8">
    <source>
        <dbReference type="Pfam" id="PF00171"/>
    </source>
</evidence>
<evidence type="ECO:0000256" key="5">
    <source>
        <dbReference type="ARBA" id="ARBA00023002"/>
    </source>
</evidence>
<dbReference type="PANTHER" id="PTHR11063">
    <property type="entry name" value="GLUTAMATE SEMIALDEHYDE DEHYDROGENASE"/>
    <property type="match status" value="1"/>
</dbReference>
<dbReference type="EC" id="1.2.1.41" evidence="7"/>
<dbReference type="GO" id="GO:0050661">
    <property type="term" value="F:NADP binding"/>
    <property type="evidence" value="ECO:0007669"/>
    <property type="project" value="InterPro"/>
</dbReference>
<evidence type="ECO:0000313" key="10">
    <source>
        <dbReference type="Proteomes" id="UP000663505"/>
    </source>
</evidence>
<evidence type="ECO:0000256" key="7">
    <source>
        <dbReference type="HAMAP-Rule" id="MF_00412"/>
    </source>
</evidence>